<gene>
    <name evidence="1" type="ORF">HPB47_016384</name>
</gene>
<dbReference type="Proteomes" id="UP000805193">
    <property type="component" value="Unassembled WGS sequence"/>
</dbReference>
<protein>
    <submittedName>
        <fullName evidence="1">Uncharacterized protein</fullName>
    </submittedName>
</protein>
<name>A0AC60QR28_IXOPE</name>
<comment type="caution">
    <text evidence="1">The sequence shown here is derived from an EMBL/GenBank/DDBJ whole genome shotgun (WGS) entry which is preliminary data.</text>
</comment>
<proteinExistence type="predicted"/>
<feature type="non-terminal residue" evidence="1">
    <location>
        <position position="50"/>
    </location>
</feature>
<organism evidence="1 2">
    <name type="scientific">Ixodes persulcatus</name>
    <name type="common">Taiga tick</name>
    <dbReference type="NCBI Taxonomy" id="34615"/>
    <lineage>
        <taxon>Eukaryota</taxon>
        <taxon>Metazoa</taxon>
        <taxon>Ecdysozoa</taxon>
        <taxon>Arthropoda</taxon>
        <taxon>Chelicerata</taxon>
        <taxon>Arachnida</taxon>
        <taxon>Acari</taxon>
        <taxon>Parasitiformes</taxon>
        <taxon>Ixodida</taxon>
        <taxon>Ixodoidea</taxon>
        <taxon>Ixodidae</taxon>
        <taxon>Ixodinae</taxon>
        <taxon>Ixodes</taxon>
    </lineage>
</organism>
<accession>A0AC60QR28</accession>
<evidence type="ECO:0000313" key="1">
    <source>
        <dbReference type="EMBL" id="KAG0440158.1"/>
    </source>
</evidence>
<evidence type="ECO:0000313" key="2">
    <source>
        <dbReference type="Proteomes" id="UP000805193"/>
    </source>
</evidence>
<reference evidence="1 2" key="1">
    <citation type="journal article" date="2020" name="Cell">
        <title>Large-Scale Comparative Analyses of Tick Genomes Elucidate Their Genetic Diversity and Vector Capacities.</title>
        <authorList>
            <consortium name="Tick Genome and Microbiome Consortium (TIGMIC)"/>
            <person name="Jia N."/>
            <person name="Wang J."/>
            <person name="Shi W."/>
            <person name="Du L."/>
            <person name="Sun Y."/>
            <person name="Zhan W."/>
            <person name="Jiang J.F."/>
            <person name="Wang Q."/>
            <person name="Zhang B."/>
            <person name="Ji P."/>
            <person name="Bell-Sakyi L."/>
            <person name="Cui X.M."/>
            <person name="Yuan T.T."/>
            <person name="Jiang B.G."/>
            <person name="Yang W.F."/>
            <person name="Lam T.T."/>
            <person name="Chang Q.C."/>
            <person name="Ding S.J."/>
            <person name="Wang X.J."/>
            <person name="Zhu J.G."/>
            <person name="Ruan X.D."/>
            <person name="Zhao L."/>
            <person name="Wei J.T."/>
            <person name="Ye R.Z."/>
            <person name="Que T.C."/>
            <person name="Du C.H."/>
            <person name="Zhou Y.H."/>
            <person name="Cheng J.X."/>
            <person name="Dai P.F."/>
            <person name="Guo W.B."/>
            <person name="Han X.H."/>
            <person name="Huang E.J."/>
            <person name="Li L.F."/>
            <person name="Wei W."/>
            <person name="Gao Y.C."/>
            <person name="Liu J.Z."/>
            <person name="Shao H.Z."/>
            <person name="Wang X."/>
            <person name="Wang C.C."/>
            <person name="Yang T.C."/>
            <person name="Huo Q.B."/>
            <person name="Li W."/>
            <person name="Chen H.Y."/>
            <person name="Chen S.E."/>
            <person name="Zhou L.G."/>
            <person name="Ni X.B."/>
            <person name="Tian J.H."/>
            <person name="Sheng Y."/>
            <person name="Liu T."/>
            <person name="Pan Y.S."/>
            <person name="Xia L.Y."/>
            <person name="Li J."/>
            <person name="Zhao F."/>
            <person name="Cao W.C."/>
        </authorList>
    </citation>
    <scope>NUCLEOTIDE SEQUENCE [LARGE SCALE GENOMIC DNA]</scope>
    <source>
        <strain evidence="1">Iper-2018</strain>
    </source>
</reference>
<dbReference type="EMBL" id="JABSTQ010005100">
    <property type="protein sequence ID" value="KAG0440158.1"/>
    <property type="molecule type" value="Genomic_DNA"/>
</dbReference>
<keyword evidence="2" id="KW-1185">Reference proteome</keyword>
<sequence>MRCALNSNGVVRNHASNAADLPSTPVAFTSAQQLPEGPPTSLLVDLGAGV</sequence>